<evidence type="ECO:0000313" key="1">
    <source>
        <dbReference type="EMBL" id="CAH6662012.1"/>
    </source>
</evidence>
<reference evidence="1" key="1">
    <citation type="submission" date="2022-05" db="EMBL/GenBank/DDBJ databases">
        <authorList>
            <person name="Blom J."/>
        </authorList>
    </citation>
    <scope>NUCLEOTIDE SEQUENCE</scope>
    <source>
        <strain evidence="1">Type strain: CPO20170097</strain>
    </source>
</reference>
<evidence type="ECO:0000313" key="2">
    <source>
        <dbReference type="Proteomes" id="UP001152651"/>
    </source>
</evidence>
<dbReference type="Proteomes" id="UP001152651">
    <property type="component" value="Unassembled WGS sequence"/>
</dbReference>
<name>A0ABM9FFF9_9ENTR</name>
<dbReference type="RefSeq" id="WP_063617392.1">
    <property type="nucleotide sequence ID" value="NZ_CALSBS010000033.1"/>
</dbReference>
<dbReference type="EMBL" id="CALSBS010000033">
    <property type="protein sequence ID" value="CAH6662012.1"/>
    <property type="molecule type" value="Genomic_DNA"/>
</dbReference>
<gene>
    <name evidence="1" type="ORF">FBBNIHIM_23165</name>
</gene>
<accession>A0ABM9FFF9</accession>
<keyword evidence="2" id="KW-1185">Reference proteome</keyword>
<comment type="caution">
    <text evidence="1">The sequence shown here is derived from an EMBL/GenBank/DDBJ whole genome shotgun (WGS) entry which is preliminary data.</text>
</comment>
<proteinExistence type="predicted"/>
<protein>
    <submittedName>
        <fullName evidence="1">Uncharacterized protein</fullName>
    </submittedName>
</protein>
<sequence>MQIIDIWMPPRSSKTTALVAMLKGFNQHELCAMYVGSDEQCMEIVRQHGIPREWTCRFSLLVGAEISKIPKILIIDDREYTESKFKKIFGFSLLDTVRNIEAYGYVYAFNLYPPLHEITVEQTINLSHNDIKLIEQSLGEASRSIAEVNSRLYKK</sequence>
<organism evidence="1 2">
    <name type="scientific">Pseudocitrobacter vendiensis</name>
    <dbReference type="NCBI Taxonomy" id="2488306"/>
    <lineage>
        <taxon>Bacteria</taxon>
        <taxon>Pseudomonadati</taxon>
        <taxon>Pseudomonadota</taxon>
        <taxon>Gammaproteobacteria</taxon>
        <taxon>Enterobacterales</taxon>
        <taxon>Enterobacteriaceae</taxon>
        <taxon>Pseudocitrobacter</taxon>
    </lineage>
</organism>